<dbReference type="AlphaFoldDB" id="A0A377TTY2"/>
<organism evidence="1 2">
    <name type="scientific">Klebsiella pneumoniae</name>
    <dbReference type="NCBI Taxonomy" id="573"/>
    <lineage>
        <taxon>Bacteria</taxon>
        <taxon>Pseudomonadati</taxon>
        <taxon>Pseudomonadota</taxon>
        <taxon>Gammaproteobacteria</taxon>
        <taxon>Enterobacterales</taxon>
        <taxon>Enterobacteriaceae</taxon>
        <taxon>Klebsiella/Raoultella group</taxon>
        <taxon>Klebsiella</taxon>
        <taxon>Klebsiella pneumoniae complex</taxon>
    </lineage>
</organism>
<sequence length="104" mass="11851">MFSIPLKNGDKLDVKLLASPFQEEGELMLQLFLGDRRVYSVCFSCTDDGRAYIGGIQGGKDITNDEVKVLTKELHGARPKNNHHERAVWFAAIFQHLHGLRHRF</sequence>
<dbReference type="InterPro" id="IPR007488">
    <property type="entry name" value="DUF535"/>
</dbReference>
<accession>A0A377TTY2</accession>
<dbReference type="Pfam" id="PF04393">
    <property type="entry name" value="DUF535"/>
    <property type="match status" value="1"/>
</dbReference>
<reference evidence="1 2" key="1">
    <citation type="submission" date="2018-06" db="EMBL/GenBank/DDBJ databases">
        <authorList>
            <consortium name="Pathogen Informatics"/>
            <person name="Doyle S."/>
        </authorList>
    </citation>
    <scope>NUCLEOTIDE SEQUENCE [LARGE SCALE GENOMIC DNA]</scope>
    <source>
        <strain evidence="1 2">NCTC9140</strain>
    </source>
</reference>
<proteinExistence type="predicted"/>
<evidence type="ECO:0000313" key="1">
    <source>
        <dbReference type="EMBL" id="STS83205.1"/>
    </source>
</evidence>
<evidence type="ECO:0000313" key="2">
    <source>
        <dbReference type="Proteomes" id="UP000254938"/>
    </source>
</evidence>
<name>A0A377TTY2_KLEPN</name>
<dbReference type="EMBL" id="UGKQ01000007">
    <property type="protein sequence ID" value="STS83205.1"/>
    <property type="molecule type" value="Genomic_DNA"/>
</dbReference>
<gene>
    <name evidence="1" type="ORF">NCTC9140_04964</name>
</gene>
<protein>
    <submittedName>
        <fullName evidence="1">Putative enzyme</fullName>
    </submittedName>
</protein>
<dbReference type="Proteomes" id="UP000254938">
    <property type="component" value="Unassembled WGS sequence"/>
</dbReference>